<protein>
    <submittedName>
        <fullName evidence="2">AlNc14C14G1618 protein</fullName>
    </submittedName>
</protein>
<dbReference type="HOGENOM" id="CLU_2296922_0_0_1"/>
<gene>
    <name evidence="2" type="primary">AlNc14C14G1618</name>
    <name evidence="2" type="ORF">ALNC14_018440</name>
</gene>
<evidence type="ECO:0000313" key="2">
    <source>
        <dbReference type="EMBL" id="CCA15701.1"/>
    </source>
</evidence>
<proteinExistence type="predicted"/>
<accession>F0W3V2</accession>
<organism evidence="2">
    <name type="scientific">Albugo laibachii Nc14</name>
    <dbReference type="NCBI Taxonomy" id="890382"/>
    <lineage>
        <taxon>Eukaryota</taxon>
        <taxon>Sar</taxon>
        <taxon>Stramenopiles</taxon>
        <taxon>Oomycota</taxon>
        <taxon>Peronosporomycetes</taxon>
        <taxon>Albuginales</taxon>
        <taxon>Albuginaceae</taxon>
        <taxon>Albugo</taxon>
    </lineage>
</organism>
<feature type="compositionally biased region" description="Acidic residues" evidence="1">
    <location>
        <begin position="1"/>
        <end position="10"/>
    </location>
</feature>
<reference evidence="2" key="2">
    <citation type="submission" date="2011-02" db="EMBL/GenBank/DDBJ databases">
        <authorList>
            <person name="MacLean D."/>
        </authorList>
    </citation>
    <scope>NUCLEOTIDE SEQUENCE</scope>
</reference>
<name>F0W3V2_9STRA</name>
<evidence type="ECO:0000256" key="1">
    <source>
        <dbReference type="SAM" id="MobiDB-lite"/>
    </source>
</evidence>
<dbReference type="AlphaFoldDB" id="F0W3V2"/>
<sequence>MAEADAEADAESPKEKNNNVNHTDTVWRDAALGTADICDSPADSERRGDDTKMPKAFEMSKRYRVTLGLSDIVQALPNTMLKNCHLINPGRLNDTLEVEYI</sequence>
<feature type="region of interest" description="Disordered" evidence="1">
    <location>
        <begin position="1"/>
        <end position="26"/>
    </location>
</feature>
<reference evidence="2" key="1">
    <citation type="journal article" date="2011" name="PLoS Biol.">
        <title>Gene gain and loss during evolution of obligate parasitism in the white rust pathogen of Arabidopsis thaliana.</title>
        <authorList>
            <person name="Kemen E."/>
            <person name="Gardiner A."/>
            <person name="Schultz-Larsen T."/>
            <person name="Kemen A.C."/>
            <person name="Balmuth A.L."/>
            <person name="Robert-Seilaniantz A."/>
            <person name="Bailey K."/>
            <person name="Holub E."/>
            <person name="Studholme D.J."/>
            <person name="Maclean D."/>
            <person name="Jones J.D."/>
        </authorList>
    </citation>
    <scope>NUCLEOTIDE SEQUENCE</scope>
</reference>
<dbReference type="EMBL" id="FR824059">
    <property type="protein sequence ID" value="CCA15701.1"/>
    <property type="molecule type" value="Genomic_DNA"/>
</dbReference>